<evidence type="ECO:0000256" key="4">
    <source>
        <dbReference type="ARBA" id="ARBA00022490"/>
    </source>
</evidence>
<reference evidence="13" key="2">
    <citation type="submission" date="2025-09" db="UniProtKB">
        <authorList>
            <consortium name="Ensembl"/>
        </authorList>
    </citation>
    <scope>IDENTIFICATION</scope>
</reference>
<evidence type="ECO:0000256" key="7">
    <source>
        <dbReference type="ARBA" id="ARBA00034414"/>
    </source>
</evidence>
<dbReference type="Pfam" id="PF03644">
    <property type="entry name" value="Glyco_hydro_85"/>
    <property type="match status" value="1"/>
</dbReference>
<dbReference type="GO" id="GO:0005829">
    <property type="term" value="C:cytosol"/>
    <property type="evidence" value="ECO:0007669"/>
    <property type="project" value="UniProtKB-SubCell"/>
</dbReference>
<comment type="subcellular location">
    <subcellularLocation>
        <location evidence="1">Cytoplasm</location>
        <location evidence="1">Cytosol</location>
    </subcellularLocation>
</comment>
<sequence length="886" mass="95592">MSAASTHSSGTRGPAAGHTAHPGTHVASWDTGPIPGHTSAASTHSPYRGASPGQGRALGPGPGAGRAELLRPRLRQSGAGPRRTAAERRRWWRHGGGAGRARAAREEAGGRGRGAGRGGAGRAAAAAEVGGGIGTWTGAGIRIGTGIGAGLGAAIELGAGLDGRWPRCWPGPALGGSGAVRPSPPARAASSRRRSPGAPPSCTIPSAPPPGRRFPLTPSSVPPAPARHFDTKTTEPVSFFLSGLEELLSWQPDGNDDFNVCAVQLAKRQPPLHSKRPRTLVCHDMRGGYLEDRFIQGSATRNPYVFYHWRYIDIFVYFSHRTVTIPPVCWTNAAHRNGVLVLGTFITEWTDGEKLCESFLAGGEGASRAVSEQLARIAQHYRFDGWLVNMENTLSAAAVKNLPPFLQHLTAQVHSAVPGGLVIWYDSVLQNGVLKWQNELNQDNRVFFDACDGLFTNYNWKEEHLERTRALAGPRQTDVYVGIDVFARGDVIGGGFDTNKSLRLIRQHGLSAAIFAPGWVYEHLGEENFLHNENKFWGLLSEYLLTHSICTLPLATSFSLGMGTSRFLDGKVEEAGPWCDLSAQEIQPLYPEHEGRLSTSCCLQDAWCGGSSLRLQGIIPAGEERVAIRLFSLQMPAPPKLFLTLLYKLEGPHTEFTVALELTTWDSGSCHEGNVTSLPEPSNRHHPRFLPAPPPGLAKLLASCNRGSNGWTSRCYELDLQGCSLQDLSLLVSRQQPSPQEMPFSCLLGEVRVLDAASVAAAPPQVQNLLASQLWWQEGPTAEQLSLSLTLRWAFPPGQAGWFRIFSQGARCRQGQTAPRLLGLAHACLYRAVGLAVPRPAAGQSCRLELLVEPVLRNELPVDPQLWGRLVLVYSAPAPGTGRDGH</sequence>
<keyword evidence="14" id="KW-1185">Reference proteome</keyword>
<dbReference type="InterPro" id="IPR032979">
    <property type="entry name" value="ENGase"/>
</dbReference>
<dbReference type="FunFam" id="3.20.20.80:FF:000043">
    <property type="entry name" value="cytosolic endo-beta-N-acetylglucosaminidase"/>
    <property type="match status" value="1"/>
</dbReference>
<evidence type="ECO:0000256" key="5">
    <source>
        <dbReference type="ARBA" id="ARBA00022801"/>
    </source>
</evidence>
<keyword evidence="5" id="KW-0378">Hydrolase</keyword>
<dbReference type="CDD" id="cd06547">
    <property type="entry name" value="GH85_ENGase"/>
    <property type="match status" value="1"/>
</dbReference>
<evidence type="ECO:0000259" key="11">
    <source>
        <dbReference type="Pfam" id="PF03644"/>
    </source>
</evidence>
<protein>
    <recommendedName>
        <fullName evidence="9">Cytosolic endo-beta-N-acetylglucosaminidase</fullName>
        <ecNumber evidence="3">3.2.1.96</ecNumber>
    </recommendedName>
</protein>
<keyword evidence="6" id="KW-0326">Glycosidase</keyword>
<dbReference type="InterPro" id="IPR057882">
    <property type="entry name" value="ENGase_C"/>
</dbReference>
<dbReference type="PANTHER" id="PTHR13246:SF1">
    <property type="entry name" value="CYTOSOLIC ENDO-BETA-N-ACETYLGLUCOSAMINIDASE"/>
    <property type="match status" value="1"/>
</dbReference>
<organism evidence="13 14">
    <name type="scientific">Amazona collaria</name>
    <name type="common">yellow-billed parrot</name>
    <dbReference type="NCBI Taxonomy" id="241587"/>
    <lineage>
        <taxon>Eukaryota</taxon>
        <taxon>Metazoa</taxon>
        <taxon>Chordata</taxon>
        <taxon>Craniata</taxon>
        <taxon>Vertebrata</taxon>
        <taxon>Euteleostomi</taxon>
        <taxon>Archelosauria</taxon>
        <taxon>Archosauria</taxon>
        <taxon>Dinosauria</taxon>
        <taxon>Saurischia</taxon>
        <taxon>Theropoda</taxon>
        <taxon>Coelurosauria</taxon>
        <taxon>Aves</taxon>
        <taxon>Neognathae</taxon>
        <taxon>Neoaves</taxon>
        <taxon>Telluraves</taxon>
        <taxon>Australaves</taxon>
        <taxon>Psittaciformes</taxon>
        <taxon>Psittacidae</taxon>
        <taxon>Amazona</taxon>
    </lineage>
</organism>
<proteinExistence type="inferred from homology"/>
<evidence type="ECO:0000256" key="3">
    <source>
        <dbReference type="ARBA" id="ARBA00012566"/>
    </source>
</evidence>
<evidence type="ECO:0000313" key="14">
    <source>
        <dbReference type="Proteomes" id="UP000694522"/>
    </source>
</evidence>
<feature type="region of interest" description="Disordered" evidence="10">
    <location>
        <begin position="1"/>
        <end position="120"/>
    </location>
</feature>
<dbReference type="EC" id="3.2.1.96" evidence="3"/>
<dbReference type="Pfam" id="PF25529">
    <property type="entry name" value="Ig_ENGASE1_C"/>
    <property type="match status" value="1"/>
</dbReference>
<comment type="catalytic activity">
    <reaction evidence="7">
        <text>an N(4)-(oligosaccharide-(1-&gt;3)-[oligosaccharide-(1-&gt;6)]-beta-D-Man-(1-&gt;4)-beta-D-GlcNAc-(1-&gt;4)-alpha-D-GlcNAc)-L-asparaginyl-[protein] + H2O = an oligosaccharide-(1-&gt;3)-[oligosaccharide-(1-&gt;6)]-beta-D-Man-(1-&gt;4)-D-GlcNAc + N(4)-(N-acetyl-beta-D-glucosaminyl)-L-asparaginyl-[protein]</text>
        <dbReference type="Rhea" id="RHEA:73067"/>
        <dbReference type="Rhea" id="RHEA-COMP:12603"/>
        <dbReference type="Rhea" id="RHEA-COMP:18176"/>
        <dbReference type="ChEBI" id="CHEBI:15377"/>
        <dbReference type="ChEBI" id="CHEBI:132248"/>
        <dbReference type="ChEBI" id="CHEBI:192714"/>
        <dbReference type="ChEBI" id="CHEBI:192715"/>
        <dbReference type="EC" id="3.2.1.96"/>
    </reaction>
</comment>
<dbReference type="Gene3D" id="2.60.120.260">
    <property type="entry name" value="Galactose-binding domain-like"/>
    <property type="match status" value="1"/>
</dbReference>
<evidence type="ECO:0000256" key="6">
    <source>
        <dbReference type="ARBA" id="ARBA00023295"/>
    </source>
</evidence>
<feature type="compositionally biased region" description="Polar residues" evidence="10">
    <location>
        <begin position="1"/>
        <end position="11"/>
    </location>
</feature>
<keyword evidence="4" id="KW-0963">Cytoplasm</keyword>
<comment type="similarity">
    <text evidence="2">Belongs to the glycosyl hydrolase 85 family.</text>
</comment>
<evidence type="ECO:0000313" key="13">
    <source>
        <dbReference type="Ensembl" id="ENSACOP00000020596.1"/>
    </source>
</evidence>
<name>A0A8B9G8G1_9PSIT</name>
<feature type="compositionally biased region" description="Gly residues" evidence="10">
    <location>
        <begin position="111"/>
        <end position="120"/>
    </location>
</feature>
<comment type="function">
    <text evidence="8">Endoglycosidase that releases N-glycans from glycoproteins by cleaving the beta-1,4-glycosidic bond in the N,N'-diacetylchitobiose core. Involved in the processing of free oligosaccharides in the cytosol.</text>
</comment>
<dbReference type="InterPro" id="IPR005201">
    <property type="entry name" value="TIM_ENGase"/>
</dbReference>
<feature type="domain" description="Cytosolic endo-beta-N-acetylglucosaminidase TIM barrel" evidence="11">
    <location>
        <begin position="289"/>
        <end position="565"/>
    </location>
</feature>
<accession>A0A8B9G8G1</accession>
<evidence type="ECO:0000256" key="9">
    <source>
        <dbReference type="ARBA" id="ARBA00072457"/>
    </source>
</evidence>
<reference evidence="13" key="1">
    <citation type="submission" date="2025-08" db="UniProtKB">
        <authorList>
            <consortium name="Ensembl"/>
        </authorList>
    </citation>
    <scope>IDENTIFICATION</scope>
</reference>
<dbReference type="AlphaFoldDB" id="A0A8B9G8G1"/>
<evidence type="ECO:0000256" key="1">
    <source>
        <dbReference type="ARBA" id="ARBA00004514"/>
    </source>
</evidence>
<dbReference type="PANTHER" id="PTHR13246">
    <property type="entry name" value="ENDO BETA N-ACETYLGLUCOSAMINIDASE"/>
    <property type="match status" value="1"/>
</dbReference>
<dbReference type="GO" id="GO:0033925">
    <property type="term" value="F:mannosyl-glycoprotein endo-beta-N-acetylglucosaminidase activity"/>
    <property type="evidence" value="ECO:0007669"/>
    <property type="project" value="UniProtKB-EC"/>
</dbReference>
<evidence type="ECO:0000256" key="8">
    <source>
        <dbReference type="ARBA" id="ARBA00054935"/>
    </source>
</evidence>
<evidence type="ECO:0000259" key="12">
    <source>
        <dbReference type="Pfam" id="PF25529"/>
    </source>
</evidence>
<dbReference type="Proteomes" id="UP000694522">
    <property type="component" value="Unplaced"/>
</dbReference>
<evidence type="ECO:0000256" key="10">
    <source>
        <dbReference type="SAM" id="MobiDB-lite"/>
    </source>
</evidence>
<evidence type="ECO:0000256" key="2">
    <source>
        <dbReference type="ARBA" id="ARBA00007849"/>
    </source>
</evidence>
<dbReference type="Ensembl" id="ENSACOT00000021336.1">
    <property type="protein sequence ID" value="ENSACOP00000020596.1"/>
    <property type="gene ID" value="ENSACOG00000014161.1"/>
</dbReference>
<feature type="domain" description="Cytosolic endo-beta-N-acetylglucosaminidase C-terminal" evidence="12">
    <location>
        <begin position="761"/>
        <end position="875"/>
    </location>
</feature>
<dbReference type="Gene3D" id="3.20.20.80">
    <property type="entry name" value="Glycosidases"/>
    <property type="match status" value="1"/>
</dbReference>
<feature type="region of interest" description="Disordered" evidence="10">
    <location>
        <begin position="172"/>
        <end position="230"/>
    </location>
</feature>